<protein>
    <submittedName>
        <fullName evidence="1">GcrA cell cycle regulator</fullName>
    </submittedName>
</protein>
<comment type="caution">
    <text evidence="1">The sequence shown here is derived from an EMBL/GenBank/DDBJ whole genome shotgun (WGS) entry which is preliminary data.</text>
</comment>
<dbReference type="AlphaFoldDB" id="A0A6I3KMM0"/>
<dbReference type="EMBL" id="WMBQ01000002">
    <property type="protein sequence ID" value="MTD95160.1"/>
    <property type="molecule type" value="Genomic_DNA"/>
</dbReference>
<evidence type="ECO:0000313" key="2">
    <source>
        <dbReference type="Proteomes" id="UP000440694"/>
    </source>
</evidence>
<proteinExistence type="predicted"/>
<name>A0A6I3KMM0_9HYPH</name>
<accession>A0A6I3KMM0</accession>
<reference evidence="1 2" key="1">
    <citation type="submission" date="2019-11" db="EMBL/GenBank/DDBJ databases">
        <title>Identification of a novel strain.</title>
        <authorList>
            <person name="Xu Q."/>
            <person name="Wang G."/>
        </authorList>
    </citation>
    <scope>NUCLEOTIDE SEQUENCE [LARGE SCALE GENOMIC DNA]</scope>
    <source>
        <strain evidence="2">xq</strain>
    </source>
</reference>
<dbReference type="Gene3D" id="1.10.10.60">
    <property type="entry name" value="Homeodomain-like"/>
    <property type="match status" value="1"/>
</dbReference>
<dbReference type="Proteomes" id="UP000440694">
    <property type="component" value="Unassembled WGS sequence"/>
</dbReference>
<dbReference type="Pfam" id="PF07750">
    <property type="entry name" value="GcrA"/>
    <property type="match status" value="1"/>
</dbReference>
<organism evidence="1 2">
    <name type="scientific">Hyphomicrobium album</name>
    <dbReference type="NCBI Taxonomy" id="2665159"/>
    <lineage>
        <taxon>Bacteria</taxon>
        <taxon>Pseudomonadati</taxon>
        <taxon>Pseudomonadota</taxon>
        <taxon>Alphaproteobacteria</taxon>
        <taxon>Hyphomicrobiales</taxon>
        <taxon>Hyphomicrobiaceae</taxon>
        <taxon>Hyphomicrobium</taxon>
    </lineage>
</organism>
<sequence length="181" mass="20397">MAWTDERVELLKKLWGEGLSASQIAGRLGSVTRNAVIGKVHRLGLSGRATTSRMKSHRPRPRMASKRMAKARFSATGNPAFRALYQEQQEPYMPAVEEIVIPLAERKTIPTLLECSCRWPIGDPQMADFHFCGKDKVPGLPYCEFHARRAFQPPQARRREREVVEPAMGGALDVIQRKETA</sequence>
<gene>
    <name evidence="1" type="ORF">GIW81_12540</name>
</gene>
<evidence type="ECO:0000313" key="1">
    <source>
        <dbReference type="EMBL" id="MTD95160.1"/>
    </source>
</evidence>
<keyword evidence="2" id="KW-1185">Reference proteome</keyword>
<dbReference type="InterPro" id="IPR011681">
    <property type="entry name" value="GcrA"/>
</dbReference>
<dbReference type="RefSeq" id="WP_154739727.1">
    <property type="nucleotide sequence ID" value="NZ_WMBQ01000002.1"/>
</dbReference>